<feature type="region of interest" description="Disordered" evidence="1">
    <location>
        <begin position="54"/>
        <end position="89"/>
    </location>
</feature>
<dbReference type="Proteomes" id="UP000743001">
    <property type="component" value="Unassembled WGS sequence"/>
</dbReference>
<dbReference type="NCBIfam" id="NF033223">
    <property type="entry name" value="YHYH_alt"/>
    <property type="match status" value="1"/>
</dbReference>
<evidence type="ECO:0000256" key="1">
    <source>
        <dbReference type="SAM" id="MobiDB-lite"/>
    </source>
</evidence>
<dbReference type="Pfam" id="PF07833">
    <property type="entry name" value="Cu_amine_oxidN1"/>
    <property type="match status" value="1"/>
</dbReference>
<feature type="signal peptide" evidence="2">
    <location>
        <begin position="1"/>
        <end position="21"/>
    </location>
</feature>
<evidence type="ECO:0000256" key="2">
    <source>
        <dbReference type="SAM" id="SignalP"/>
    </source>
</evidence>
<dbReference type="EMBL" id="JAHLQJ010000007">
    <property type="protein sequence ID" value="MBU5672090.1"/>
    <property type="molecule type" value="Genomic_DNA"/>
</dbReference>
<keyword evidence="2" id="KW-0732">Signal</keyword>
<protein>
    <submittedName>
        <fullName evidence="4">Copper amine oxidase N-terminal domain-containing protein</fullName>
    </submittedName>
</protein>
<evidence type="ECO:0000313" key="5">
    <source>
        <dbReference type="Proteomes" id="UP000743001"/>
    </source>
</evidence>
<organism evidence="4 5">
    <name type="scientific">Paenibacillus brevis</name>
    <dbReference type="NCBI Taxonomy" id="2841508"/>
    <lineage>
        <taxon>Bacteria</taxon>
        <taxon>Bacillati</taxon>
        <taxon>Bacillota</taxon>
        <taxon>Bacilli</taxon>
        <taxon>Bacillales</taxon>
        <taxon>Paenibacillaceae</taxon>
        <taxon>Paenibacillus</taxon>
    </lineage>
</organism>
<reference evidence="4 5" key="1">
    <citation type="submission" date="2021-06" db="EMBL/GenBank/DDBJ databases">
        <authorList>
            <person name="Sun Q."/>
            <person name="Li D."/>
        </authorList>
    </citation>
    <scope>NUCLEOTIDE SEQUENCE [LARGE SCALE GENOMIC DNA]</scope>
    <source>
        <strain evidence="4 5">MSJ-6</strain>
    </source>
</reference>
<accession>A0ABS6FSK2</accession>
<sequence>MRKISIMVLVLFMAFSPLAHAHSGRTDSNGGHNCSDKSKAKGLCSGYHYHNGGNSSGSGSSGSSSTTSSKKTTTTTKKTTTSSNKDNEASKVKKSYIESSLTVYIEDEKVQLDPKPILFNSANYLPLRVTAELLGAKVAWDQGTSTITISKDDRTFILTVDSTAAKINDESTTISSAPILVNNVVYVSIRVIAEGLGYTAKYQSDTDSLYINK</sequence>
<name>A0ABS6FSK2_9BACL</name>
<proteinExistence type="predicted"/>
<keyword evidence="5" id="KW-1185">Reference proteome</keyword>
<evidence type="ECO:0000313" key="4">
    <source>
        <dbReference type="EMBL" id="MBU5672090.1"/>
    </source>
</evidence>
<feature type="compositionally biased region" description="Low complexity" evidence="1">
    <location>
        <begin position="61"/>
        <end position="84"/>
    </location>
</feature>
<feature type="domain" description="Copper amine oxidase-like N-terminal" evidence="3">
    <location>
        <begin position="105"/>
        <end position="211"/>
    </location>
</feature>
<feature type="chain" id="PRO_5046976984" evidence="2">
    <location>
        <begin position="22"/>
        <end position="213"/>
    </location>
</feature>
<gene>
    <name evidence="4" type="ORF">KQJ23_09675</name>
</gene>
<evidence type="ECO:0000259" key="3">
    <source>
        <dbReference type="Pfam" id="PF07833"/>
    </source>
</evidence>
<dbReference type="InterPro" id="IPR047773">
    <property type="entry name" value="YHYH_dom_bact"/>
</dbReference>
<comment type="caution">
    <text evidence="4">The sequence shown here is derived from an EMBL/GenBank/DDBJ whole genome shotgun (WGS) entry which is preliminary data.</text>
</comment>
<dbReference type="RefSeq" id="WP_216478633.1">
    <property type="nucleotide sequence ID" value="NZ_JAHLQJ010000007.1"/>
</dbReference>
<dbReference type="InterPro" id="IPR012854">
    <property type="entry name" value="Cu_amine_oxidase-like_N"/>
</dbReference>